<evidence type="ECO:0000256" key="3">
    <source>
        <dbReference type="ARBA" id="ARBA00022452"/>
    </source>
</evidence>
<evidence type="ECO:0000256" key="4">
    <source>
        <dbReference type="ARBA" id="ARBA00022496"/>
    </source>
</evidence>
<keyword evidence="4" id="KW-0410">Iron transport</keyword>
<evidence type="ECO:0000256" key="10">
    <source>
        <dbReference type="ARBA" id="ARBA00023237"/>
    </source>
</evidence>
<reference evidence="15 16" key="1">
    <citation type="submission" date="2015-06" db="EMBL/GenBank/DDBJ databases">
        <title>Prevotella sp. 109, sp. nov., a novel member of the family Prevotellaceae isolated from human faeces.</title>
        <authorList>
            <person name="Shkoporov A.N."/>
            <person name="Chaplin A.V."/>
            <person name="Kafarskaia L.I."/>
            <person name="Efimov B.A."/>
        </authorList>
    </citation>
    <scope>NUCLEOTIDE SEQUENCE [LARGE SCALE GENOMIC DNA]</scope>
    <source>
        <strain evidence="15 16">109</strain>
    </source>
</reference>
<keyword evidence="5 11" id="KW-0812">Transmembrane</keyword>
<keyword evidence="16" id="KW-1185">Reference proteome</keyword>
<accession>A0A8E1QYY2</accession>
<dbReference type="InterPro" id="IPR036942">
    <property type="entry name" value="Beta-barrel_TonB_sf"/>
</dbReference>
<evidence type="ECO:0000256" key="8">
    <source>
        <dbReference type="ARBA" id="ARBA00023077"/>
    </source>
</evidence>
<evidence type="ECO:0000259" key="13">
    <source>
        <dbReference type="Pfam" id="PF00593"/>
    </source>
</evidence>
<dbReference type="Proteomes" id="UP000036951">
    <property type="component" value="Unassembled WGS sequence"/>
</dbReference>
<comment type="caution">
    <text evidence="15">The sequence shown here is derived from an EMBL/GenBank/DDBJ whole genome shotgun (WGS) entry which is preliminary data.</text>
</comment>
<comment type="similarity">
    <text evidence="11 12">Belongs to the TonB-dependent receptor family.</text>
</comment>
<dbReference type="InterPro" id="IPR012910">
    <property type="entry name" value="Plug_dom"/>
</dbReference>
<name>A0A8E1QYY2_9BACT</name>
<dbReference type="Gene3D" id="2.40.170.20">
    <property type="entry name" value="TonB-dependent receptor, beta-barrel domain"/>
    <property type="match status" value="2"/>
</dbReference>
<proteinExistence type="inferred from homology"/>
<dbReference type="InterPro" id="IPR000531">
    <property type="entry name" value="Beta-barrel_TonB"/>
</dbReference>
<evidence type="ECO:0000256" key="6">
    <source>
        <dbReference type="ARBA" id="ARBA00023004"/>
    </source>
</evidence>
<protein>
    <submittedName>
        <fullName evidence="15">TonB-dependent receptor</fullName>
    </submittedName>
</protein>
<evidence type="ECO:0000256" key="2">
    <source>
        <dbReference type="ARBA" id="ARBA00022448"/>
    </source>
</evidence>
<gene>
    <name evidence="15" type="ORF">ACU52_03245</name>
</gene>
<dbReference type="GO" id="GO:0006826">
    <property type="term" value="P:iron ion transport"/>
    <property type="evidence" value="ECO:0007669"/>
    <property type="project" value="UniProtKB-KW"/>
</dbReference>
<keyword evidence="2 11" id="KW-0813">Transport</keyword>
<keyword evidence="9 11" id="KW-0472">Membrane</keyword>
<keyword evidence="7" id="KW-0406">Ion transport</keyword>
<dbReference type="PANTHER" id="PTHR32552:SF81">
    <property type="entry name" value="TONB-DEPENDENT OUTER MEMBRANE RECEPTOR"/>
    <property type="match status" value="1"/>
</dbReference>
<dbReference type="Pfam" id="PF00593">
    <property type="entry name" value="TonB_dep_Rec_b-barrel"/>
    <property type="match status" value="1"/>
</dbReference>
<evidence type="ECO:0000256" key="12">
    <source>
        <dbReference type="RuleBase" id="RU003357"/>
    </source>
</evidence>
<keyword evidence="6" id="KW-0408">Iron</keyword>
<dbReference type="PROSITE" id="PS52016">
    <property type="entry name" value="TONB_DEPENDENT_REC_3"/>
    <property type="match status" value="1"/>
</dbReference>
<keyword evidence="15" id="KW-0675">Receptor</keyword>
<evidence type="ECO:0000313" key="16">
    <source>
        <dbReference type="Proteomes" id="UP000036951"/>
    </source>
</evidence>
<dbReference type="Pfam" id="PF07715">
    <property type="entry name" value="Plug"/>
    <property type="match status" value="1"/>
</dbReference>
<keyword evidence="3 11" id="KW-1134">Transmembrane beta strand</keyword>
<dbReference type="InterPro" id="IPR039426">
    <property type="entry name" value="TonB-dep_rcpt-like"/>
</dbReference>
<organism evidence="15 16">
    <name type="scientific">Xylanibacter rarus</name>
    <dbReference type="NCBI Taxonomy" id="1676614"/>
    <lineage>
        <taxon>Bacteria</taxon>
        <taxon>Pseudomonadati</taxon>
        <taxon>Bacteroidota</taxon>
        <taxon>Bacteroidia</taxon>
        <taxon>Bacteroidales</taxon>
        <taxon>Prevotellaceae</taxon>
        <taxon>Xylanibacter</taxon>
    </lineage>
</organism>
<evidence type="ECO:0000256" key="9">
    <source>
        <dbReference type="ARBA" id="ARBA00023136"/>
    </source>
</evidence>
<evidence type="ECO:0000256" key="11">
    <source>
        <dbReference type="PROSITE-ProRule" id="PRU01360"/>
    </source>
</evidence>
<sequence length="781" mass="86763">MTDVANKIEATDTSRVYNLDEVVIVSQPKEALLLRQQPLSSSMFTGNDINSLGITDLSMLASYVPSFAMPAYGSRLTSSMYIRGIGSRVNNPAIGIYVDGIPMVNKSAFNIHTYQIDRADILRGPQGTLYGMNTEGGLLRLYTKNPMKYQGTDIHLGLGTHFQRDFEAAHYGKLGDNAAFSIAGFYSGSNGFFKNQTTGNRADNYNEAGGKARFVSRLTDRFTIDFTADYQYVNQNAFPYGLLDITTNNVESPSANRQNSYKRNMLNTGLNLKYATDKFTLTSTTSYQFMDDCMMMDQDYLASDFMHLEQRQLTNAITQELTVRNNTEGKWKHATGLYGSYQWLRTDAPVFFDEDFTGRISGGIQSAMYNSILKAMIDKMVAAGMPQAAAEKAAAAAIEKAGGINVSADMKVPATFNTPQLNIGVFHESNISLTDRLTATLGLRYDYNRVKVHYDTYAAMAITANVMGQSMTNTLTSMLNNMSHDNYSQLLPKVGLSYTIDSDGSNVYATVCKGYRAGGYNIQMFSDILQHELNENSNKAMTGSYDIPHTQADYDEINNTISYKPEESWNYEIGAHLNLFDNKIHADLAVYYMQIRNQQLSVMAGEYGFGRMMVNAGKSISWGLEAALRGSAFDNSLTWSAGYGLTRATFKEYNETSNDTEISYNGKRVPFIPMHTLNARADYRIRLNGSAVQSVVIGADVTAQGRTYWNEANTYSQPFYALLGAHADINFTGVSLKLWCRNITDTHYNTFAFDSSASGQTIYLAQRGTPIQAGFDIDLHF</sequence>
<keyword evidence="8 12" id="KW-0798">TonB box</keyword>
<evidence type="ECO:0000256" key="1">
    <source>
        <dbReference type="ARBA" id="ARBA00004571"/>
    </source>
</evidence>
<dbReference type="AlphaFoldDB" id="A0A8E1QYY2"/>
<evidence type="ECO:0000256" key="7">
    <source>
        <dbReference type="ARBA" id="ARBA00023065"/>
    </source>
</evidence>
<dbReference type="PANTHER" id="PTHR32552">
    <property type="entry name" value="FERRICHROME IRON RECEPTOR-RELATED"/>
    <property type="match status" value="1"/>
</dbReference>
<evidence type="ECO:0000313" key="15">
    <source>
        <dbReference type="EMBL" id="KOO69420.1"/>
    </source>
</evidence>
<feature type="domain" description="TonB-dependent receptor-like beta-barrel" evidence="13">
    <location>
        <begin position="218"/>
        <end position="743"/>
    </location>
</feature>
<evidence type="ECO:0000259" key="14">
    <source>
        <dbReference type="Pfam" id="PF07715"/>
    </source>
</evidence>
<keyword evidence="10 11" id="KW-0998">Cell outer membrane</keyword>
<evidence type="ECO:0000256" key="5">
    <source>
        <dbReference type="ARBA" id="ARBA00022692"/>
    </source>
</evidence>
<dbReference type="GO" id="GO:0009279">
    <property type="term" value="C:cell outer membrane"/>
    <property type="evidence" value="ECO:0007669"/>
    <property type="project" value="UniProtKB-SubCell"/>
</dbReference>
<dbReference type="RefSeq" id="WP_239684858.1">
    <property type="nucleotide sequence ID" value="NZ_LFQU01000003.1"/>
</dbReference>
<dbReference type="EMBL" id="LFQU01000003">
    <property type="protein sequence ID" value="KOO69420.1"/>
    <property type="molecule type" value="Genomic_DNA"/>
</dbReference>
<feature type="domain" description="TonB-dependent receptor plug" evidence="14">
    <location>
        <begin position="35"/>
        <end position="137"/>
    </location>
</feature>
<comment type="subcellular location">
    <subcellularLocation>
        <location evidence="1 11">Cell outer membrane</location>
        <topology evidence="1 11">Multi-pass membrane protein</topology>
    </subcellularLocation>
</comment>
<dbReference type="SUPFAM" id="SSF56935">
    <property type="entry name" value="Porins"/>
    <property type="match status" value="1"/>
</dbReference>